<dbReference type="InterPro" id="IPR014922">
    <property type="entry name" value="YdhG-like"/>
</dbReference>
<dbReference type="Pfam" id="PF08818">
    <property type="entry name" value="DUF1801"/>
    <property type="match status" value="1"/>
</dbReference>
<evidence type="ECO:0000313" key="2">
    <source>
        <dbReference type="EMBL" id="QWG08855.1"/>
    </source>
</evidence>
<dbReference type="RefSeq" id="WP_144072763.1">
    <property type="nucleotide sequence ID" value="NZ_CP076128.1"/>
</dbReference>
<dbReference type="Gene3D" id="3.90.1150.200">
    <property type="match status" value="1"/>
</dbReference>
<protein>
    <submittedName>
        <fullName evidence="2">DUF1801 domain-containing protein</fullName>
    </submittedName>
</protein>
<dbReference type="SUPFAM" id="SSF159888">
    <property type="entry name" value="YdhG-like"/>
    <property type="match status" value="1"/>
</dbReference>
<organism evidence="2 3">
    <name type="scientific">Flammeovirga kamogawensis</name>
    <dbReference type="NCBI Taxonomy" id="373891"/>
    <lineage>
        <taxon>Bacteria</taxon>
        <taxon>Pseudomonadati</taxon>
        <taxon>Bacteroidota</taxon>
        <taxon>Cytophagia</taxon>
        <taxon>Cytophagales</taxon>
        <taxon>Flammeovirgaceae</taxon>
        <taxon>Flammeovirga</taxon>
    </lineage>
</organism>
<name>A0ABX8H113_9BACT</name>
<dbReference type="Proteomes" id="UP000682802">
    <property type="component" value="Chromosome 1"/>
</dbReference>
<keyword evidence="3" id="KW-1185">Reference proteome</keyword>
<evidence type="ECO:0000259" key="1">
    <source>
        <dbReference type="Pfam" id="PF08818"/>
    </source>
</evidence>
<reference evidence="2 3" key="1">
    <citation type="submission" date="2021-05" db="EMBL/GenBank/DDBJ databases">
        <title>Comparative genomic studies on the polysaccharide-degrading batcterial strains of the Flammeovirga genus.</title>
        <authorList>
            <person name="Zewei F."/>
            <person name="Zheng Z."/>
            <person name="Yu L."/>
            <person name="Ruyue G."/>
            <person name="Yanhong M."/>
            <person name="Yuanyuan C."/>
            <person name="Jingyan G."/>
            <person name="Wenjun H."/>
        </authorList>
    </citation>
    <scope>NUCLEOTIDE SEQUENCE [LARGE SCALE GENOMIC DNA]</scope>
    <source>
        <strain evidence="2 3">YS10</strain>
    </source>
</reference>
<feature type="domain" description="YdhG-like" evidence="1">
    <location>
        <begin position="17"/>
        <end position="109"/>
    </location>
</feature>
<dbReference type="EMBL" id="CP076128">
    <property type="protein sequence ID" value="QWG08855.1"/>
    <property type="molecule type" value="Genomic_DNA"/>
</dbReference>
<evidence type="ECO:0000313" key="3">
    <source>
        <dbReference type="Proteomes" id="UP000682802"/>
    </source>
</evidence>
<gene>
    <name evidence="2" type="ORF">KM029_07910</name>
</gene>
<proteinExistence type="predicted"/>
<sequence length="123" mass="14434">MDNSDHYYLSKEEPIQGCILALKEIIMRQDNEVIHAIKWGIPSFTYKGKNFCFISIDKKTKWPYLLFHEGLLLHHPELEQKDRKLMKSFSVNPEKDLPLETIELLINSALELYKSGKVKTKNK</sequence>
<accession>A0ABX8H113</accession>